<gene>
    <name evidence="14" type="ORF">JOC27_002666</name>
</gene>
<evidence type="ECO:0000256" key="11">
    <source>
        <dbReference type="ARBA" id="ARBA00030193"/>
    </source>
</evidence>
<dbReference type="PROSITE" id="PS50972">
    <property type="entry name" value="PTERIN_BINDING"/>
    <property type="match status" value="1"/>
</dbReference>
<comment type="function">
    <text evidence="12">Catalyzes the condensation of para-aminobenzoate (pABA) with 6-hydroxymethyl-7,8-dihydropterin diphosphate (DHPt-PP) to form 7,8-dihydropteroate (H2Pte), the immediate precursor of folate derivatives.</text>
</comment>
<accession>A0ABS2QBZ3</accession>
<keyword evidence="15" id="KW-1185">Reference proteome</keyword>
<feature type="domain" description="Pterin-binding" evidence="13">
    <location>
        <begin position="25"/>
        <end position="271"/>
    </location>
</feature>
<evidence type="ECO:0000313" key="14">
    <source>
        <dbReference type="EMBL" id="MBM7659161.1"/>
    </source>
</evidence>
<dbReference type="InterPro" id="IPR000489">
    <property type="entry name" value="Pterin-binding_dom"/>
</dbReference>
<evidence type="ECO:0000256" key="10">
    <source>
        <dbReference type="ARBA" id="ARBA00022909"/>
    </source>
</evidence>
<evidence type="ECO:0000313" key="15">
    <source>
        <dbReference type="Proteomes" id="UP000823201"/>
    </source>
</evidence>
<comment type="catalytic activity">
    <reaction evidence="1">
        <text>(7,8-dihydropterin-6-yl)methyl diphosphate + 4-aminobenzoate = 7,8-dihydropteroate + diphosphate</text>
        <dbReference type="Rhea" id="RHEA:19949"/>
        <dbReference type="ChEBI" id="CHEBI:17836"/>
        <dbReference type="ChEBI" id="CHEBI:17839"/>
        <dbReference type="ChEBI" id="CHEBI:33019"/>
        <dbReference type="ChEBI" id="CHEBI:72950"/>
        <dbReference type="EC" id="2.5.1.15"/>
    </reaction>
</comment>
<evidence type="ECO:0000256" key="8">
    <source>
        <dbReference type="ARBA" id="ARBA00022723"/>
    </source>
</evidence>
<dbReference type="EC" id="2.5.1.15" evidence="5 12"/>
<dbReference type="PANTHER" id="PTHR20941:SF1">
    <property type="entry name" value="FOLIC ACID SYNTHESIS PROTEIN FOL1"/>
    <property type="match status" value="1"/>
</dbReference>
<protein>
    <recommendedName>
        <fullName evidence="6 12">Dihydropteroate synthase</fullName>
        <shortName evidence="12">DHPS</shortName>
        <ecNumber evidence="5 12">2.5.1.15</ecNumber>
    </recommendedName>
    <alternativeName>
        <fullName evidence="11 12">Dihydropteroate pyrophosphorylase</fullName>
    </alternativeName>
</protein>
<evidence type="ECO:0000256" key="4">
    <source>
        <dbReference type="ARBA" id="ARBA00009503"/>
    </source>
</evidence>
<keyword evidence="9 12" id="KW-0460">Magnesium</keyword>
<dbReference type="NCBIfam" id="TIGR01496">
    <property type="entry name" value="DHPS"/>
    <property type="match status" value="1"/>
</dbReference>
<name>A0ABS2QBZ3_9BACL</name>
<dbReference type="Gene3D" id="3.20.20.20">
    <property type="entry name" value="Dihydropteroate synthase-like"/>
    <property type="match status" value="1"/>
</dbReference>
<evidence type="ECO:0000256" key="7">
    <source>
        <dbReference type="ARBA" id="ARBA00022679"/>
    </source>
</evidence>
<dbReference type="PROSITE" id="PS00792">
    <property type="entry name" value="DHPS_1"/>
    <property type="match status" value="1"/>
</dbReference>
<proteinExistence type="inferred from homology"/>
<dbReference type="PANTHER" id="PTHR20941">
    <property type="entry name" value="FOLATE SYNTHESIS PROTEINS"/>
    <property type="match status" value="1"/>
</dbReference>
<comment type="similarity">
    <text evidence="4 12">Belongs to the DHPS family.</text>
</comment>
<evidence type="ECO:0000256" key="1">
    <source>
        <dbReference type="ARBA" id="ARBA00000012"/>
    </source>
</evidence>
<organism evidence="14 15">
    <name type="scientific">Sporolactobacillus spathodeae</name>
    <dbReference type="NCBI Taxonomy" id="1465502"/>
    <lineage>
        <taxon>Bacteria</taxon>
        <taxon>Bacillati</taxon>
        <taxon>Bacillota</taxon>
        <taxon>Bacilli</taxon>
        <taxon>Bacillales</taxon>
        <taxon>Sporolactobacillaceae</taxon>
        <taxon>Sporolactobacillus</taxon>
    </lineage>
</organism>
<keyword evidence="8 12" id="KW-0479">Metal-binding</keyword>
<dbReference type="Proteomes" id="UP000823201">
    <property type="component" value="Unassembled WGS sequence"/>
</dbReference>
<dbReference type="SUPFAM" id="SSF51717">
    <property type="entry name" value="Dihydropteroate synthetase-like"/>
    <property type="match status" value="1"/>
</dbReference>
<dbReference type="InterPro" id="IPR006390">
    <property type="entry name" value="DHP_synth_dom"/>
</dbReference>
<evidence type="ECO:0000256" key="3">
    <source>
        <dbReference type="ARBA" id="ARBA00004763"/>
    </source>
</evidence>
<reference evidence="14 15" key="1">
    <citation type="submission" date="2021-01" db="EMBL/GenBank/DDBJ databases">
        <title>Genomic Encyclopedia of Type Strains, Phase IV (KMG-IV): sequencing the most valuable type-strain genomes for metagenomic binning, comparative biology and taxonomic classification.</title>
        <authorList>
            <person name="Goeker M."/>
        </authorList>
    </citation>
    <scope>NUCLEOTIDE SEQUENCE [LARGE SCALE GENOMIC DNA]</scope>
    <source>
        <strain evidence="14 15">DSM 100968</strain>
    </source>
</reference>
<comment type="caution">
    <text evidence="14">The sequence shown here is derived from an EMBL/GenBank/DDBJ whole genome shotgun (WGS) entry which is preliminary data.</text>
</comment>
<dbReference type="PROSITE" id="PS00793">
    <property type="entry name" value="DHPS_2"/>
    <property type="match status" value="1"/>
</dbReference>
<dbReference type="GO" id="GO:0004156">
    <property type="term" value="F:dihydropteroate synthase activity"/>
    <property type="evidence" value="ECO:0007669"/>
    <property type="project" value="UniProtKB-EC"/>
</dbReference>
<dbReference type="InterPro" id="IPR011005">
    <property type="entry name" value="Dihydropteroate_synth-like_sf"/>
</dbReference>
<dbReference type="CDD" id="cd00739">
    <property type="entry name" value="DHPS"/>
    <property type="match status" value="1"/>
</dbReference>
<keyword evidence="7 12" id="KW-0808">Transferase</keyword>
<comment type="cofactor">
    <cofactor evidence="2 12">
        <name>Mg(2+)</name>
        <dbReference type="ChEBI" id="CHEBI:18420"/>
    </cofactor>
</comment>
<dbReference type="Pfam" id="PF00809">
    <property type="entry name" value="Pterin_bind"/>
    <property type="match status" value="1"/>
</dbReference>
<evidence type="ECO:0000256" key="12">
    <source>
        <dbReference type="RuleBase" id="RU361205"/>
    </source>
</evidence>
<evidence type="ECO:0000256" key="5">
    <source>
        <dbReference type="ARBA" id="ARBA00012458"/>
    </source>
</evidence>
<dbReference type="RefSeq" id="WP_205007700.1">
    <property type="nucleotide sequence ID" value="NZ_CBCRXA010000019.1"/>
</dbReference>
<keyword evidence="10 12" id="KW-0289">Folate biosynthesis</keyword>
<evidence type="ECO:0000256" key="9">
    <source>
        <dbReference type="ARBA" id="ARBA00022842"/>
    </source>
</evidence>
<evidence type="ECO:0000256" key="2">
    <source>
        <dbReference type="ARBA" id="ARBA00001946"/>
    </source>
</evidence>
<sequence length="280" mass="31194">MREFERSPYHLLQVRGRTIDYDEKTAVMGILNATPDSFSDGGNYNELTLAVQHALEMEREGADIIDIGGESTRPGYQPVPVEEEIRRVIPIISAIRAHSDIPISIDTYKAETARRALEAGADIINDIWGAKADPEMAHVAAAFDVPIILMHNRDNNQYVDIIEEMTRDLKVSINLALQAGVRPENIILDPGIGFAKDYDQNLYVMNHLEAFHELGYPILLGTSRKGFIGRTLNLSADQRVEGTGATVCLGMTKGCQIMRVHDVLEIARMTKMMDTMLQVN</sequence>
<dbReference type="InterPro" id="IPR045031">
    <property type="entry name" value="DHP_synth-like"/>
</dbReference>
<dbReference type="EMBL" id="JAFBEV010000038">
    <property type="protein sequence ID" value="MBM7659161.1"/>
    <property type="molecule type" value="Genomic_DNA"/>
</dbReference>
<evidence type="ECO:0000256" key="6">
    <source>
        <dbReference type="ARBA" id="ARBA00016919"/>
    </source>
</evidence>
<comment type="pathway">
    <text evidence="3 12">Cofactor biosynthesis; tetrahydrofolate biosynthesis; 7,8-dihydrofolate from 2-amino-4-hydroxy-6-hydroxymethyl-7,8-dihydropteridine diphosphate and 4-aminobenzoate: step 1/2.</text>
</comment>
<evidence type="ECO:0000259" key="13">
    <source>
        <dbReference type="PROSITE" id="PS50972"/>
    </source>
</evidence>